<gene>
    <name evidence="3" type="ORF">QO014_004669</name>
</gene>
<dbReference type="InterPro" id="IPR045599">
    <property type="entry name" value="DUF6456"/>
</dbReference>
<keyword evidence="4" id="KW-1185">Reference proteome</keyword>
<feature type="region of interest" description="Disordered" evidence="1">
    <location>
        <begin position="248"/>
        <end position="269"/>
    </location>
</feature>
<proteinExistence type="predicted"/>
<name>A0ABU0HD54_9HYPH</name>
<dbReference type="EMBL" id="JAUSVO010000007">
    <property type="protein sequence ID" value="MDQ0440256.1"/>
    <property type="molecule type" value="Genomic_DNA"/>
</dbReference>
<accession>A0ABU0HD54</accession>
<protein>
    <recommendedName>
        <fullName evidence="2">DUF6456 domain-containing protein</fullName>
    </recommendedName>
</protein>
<evidence type="ECO:0000313" key="3">
    <source>
        <dbReference type="EMBL" id="MDQ0440256.1"/>
    </source>
</evidence>
<reference evidence="3 4" key="1">
    <citation type="submission" date="2023-07" db="EMBL/GenBank/DDBJ databases">
        <title>Genomic Encyclopedia of Type Strains, Phase IV (KMG-IV): sequencing the most valuable type-strain genomes for metagenomic binning, comparative biology and taxonomic classification.</title>
        <authorList>
            <person name="Goeker M."/>
        </authorList>
    </citation>
    <scope>NUCLEOTIDE SEQUENCE [LARGE SCALE GENOMIC DNA]</scope>
    <source>
        <strain evidence="3 4">B6-8</strain>
    </source>
</reference>
<organism evidence="3 4">
    <name type="scientific">Kaistia dalseonensis</name>
    <dbReference type="NCBI Taxonomy" id="410840"/>
    <lineage>
        <taxon>Bacteria</taxon>
        <taxon>Pseudomonadati</taxon>
        <taxon>Pseudomonadota</taxon>
        <taxon>Alphaproteobacteria</taxon>
        <taxon>Hyphomicrobiales</taxon>
        <taxon>Kaistiaceae</taxon>
        <taxon>Kaistia</taxon>
    </lineage>
</organism>
<comment type="caution">
    <text evidence="3">The sequence shown here is derived from an EMBL/GenBank/DDBJ whole genome shotgun (WGS) entry which is preliminary data.</text>
</comment>
<evidence type="ECO:0000259" key="2">
    <source>
        <dbReference type="Pfam" id="PF20057"/>
    </source>
</evidence>
<sequence>MKVDRTMTSIVRRLAGSGMAIERDPGGQYWLAAPGGRPRMEIAPLLVKALLARGAIEADQTGRLVLSPAGRSMVRRLLAGGDDHGAQHTERAHVTIEEAGERQAVTVDLGESPLGWLRARKGKDGQPMIDAAAFAAGERLRSDFTRGQLMPRVTANWSVTSASGRRGGGAGGIAELTEAALSARLRVERAIAALGPELSGTIVDFCCFLKGLEQIEQERNWPKRSAKLVLQLGLAALARHYGLSNEATGRASGRGIRHWQSAGDRPKAG</sequence>
<evidence type="ECO:0000313" key="4">
    <source>
        <dbReference type="Proteomes" id="UP001241603"/>
    </source>
</evidence>
<dbReference type="Proteomes" id="UP001241603">
    <property type="component" value="Unassembled WGS sequence"/>
</dbReference>
<dbReference type="Pfam" id="PF20057">
    <property type="entry name" value="DUF6456"/>
    <property type="match status" value="1"/>
</dbReference>
<dbReference type="RefSeq" id="WP_266351119.1">
    <property type="nucleotide sequence ID" value="NZ_JAPKNG010000007.1"/>
</dbReference>
<evidence type="ECO:0000256" key="1">
    <source>
        <dbReference type="SAM" id="MobiDB-lite"/>
    </source>
</evidence>
<feature type="domain" description="DUF6456" evidence="2">
    <location>
        <begin position="106"/>
        <end position="242"/>
    </location>
</feature>